<organism evidence="1 2">
    <name type="scientific">Indibacter alkaliphilus (strain CCUG 57479 / KCTC 22604 / LW1)</name>
    <dbReference type="NCBI Taxonomy" id="1189612"/>
    <lineage>
        <taxon>Bacteria</taxon>
        <taxon>Pseudomonadati</taxon>
        <taxon>Bacteroidota</taxon>
        <taxon>Cytophagia</taxon>
        <taxon>Cytophagales</taxon>
        <taxon>Cyclobacteriaceae</taxon>
    </lineage>
</organism>
<evidence type="ECO:0000313" key="1">
    <source>
        <dbReference type="EMBL" id="EOZ99316.1"/>
    </source>
</evidence>
<dbReference type="AlphaFoldDB" id="S2E430"/>
<evidence type="ECO:0000313" key="2">
    <source>
        <dbReference type="Proteomes" id="UP000006073"/>
    </source>
</evidence>
<dbReference type="Proteomes" id="UP000006073">
    <property type="component" value="Unassembled WGS sequence"/>
</dbReference>
<accession>S2E430</accession>
<protein>
    <submittedName>
        <fullName evidence="1">Uncharacterized protein</fullName>
    </submittedName>
</protein>
<reference evidence="1 2" key="1">
    <citation type="journal article" date="2013" name="Genome Announc.">
        <title>Draft Genome Sequence of Indibacter alkaliphilus Strain LW1T, Isolated from Lonar Lake, a Haloalkaline Lake in the Buldana District of Maharashtra, India.</title>
        <authorList>
            <person name="Singh A."/>
            <person name="Kumar Jangir P."/>
            <person name="Sharma R."/>
            <person name="Singh A."/>
            <person name="Kumar Pinnaka A."/>
            <person name="Shivaji S."/>
        </authorList>
    </citation>
    <scope>NUCLEOTIDE SEQUENCE [LARGE SCALE GENOMIC DNA]</scope>
    <source>
        <strain evidence="2">CCUG 57479 / KCTC 22604 / LW1</strain>
    </source>
</reference>
<sequence length="101" mass="11212">MAFEQVFLEFTGLIGRDQRGAQWSKACVNAIDRLAIGYDFFNRSSTGFNFFPCFRAENAFYVSIGDAEGDGGGEVFLGVLEGLHKFLAKAQRRSFSGLVLR</sequence>
<name>S2E430_INDAL</name>
<keyword evidence="2" id="KW-1185">Reference proteome</keyword>
<comment type="caution">
    <text evidence="1">The sequence shown here is derived from an EMBL/GenBank/DDBJ whole genome shotgun (WGS) entry which is preliminary data.</text>
</comment>
<gene>
    <name evidence="1" type="ORF">A33Q_0694</name>
</gene>
<dbReference type="EMBL" id="ALWO02000014">
    <property type="protein sequence ID" value="EOZ99316.1"/>
    <property type="molecule type" value="Genomic_DNA"/>
</dbReference>
<proteinExistence type="predicted"/>